<keyword evidence="3" id="KW-1185">Reference proteome</keyword>
<gene>
    <name evidence="2" type="ORF">RFI_09450</name>
</gene>
<protein>
    <submittedName>
        <fullName evidence="2">Uncharacterized protein</fullName>
    </submittedName>
</protein>
<sequence>MHVLCIHLCPILPNRIHIRDVNVQVPPIAIREEKSPENEDETSDKSKNKKKKKQDKIKLFLSTGERKIKYVLMDMDISFDDFKANVRSRTKILDDNFSIQIAGGDNKDKYIGCNADIKLLQHPEVLKDPKDIFCLEIFTQRCEPFALQNNSKFFIKGLHFDFITNFDRLMNKQKNLIIFYSDFI</sequence>
<feature type="region of interest" description="Disordered" evidence="1">
    <location>
        <begin position="29"/>
        <end position="51"/>
    </location>
</feature>
<organism evidence="2 3">
    <name type="scientific">Reticulomyxa filosa</name>
    <dbReference type="NCBI Taxonomy" id="46433"/>
    <lineage>
        <taxon>Eukaryota</taxon>
        <taxon>Sar</taxon>
        <taxon>Rhizaria</taxon>
        <taxon>Retaria</taxon>
        <taxon>Foraminifera</taxon>
        <taxon>Monothalamids</taxon>
        <taxon>Reticulomyxidae</taxon>
        <taxon>Reticulomyxa</taxon>
    </lineage>
</organism>
<evidence type="ECO:0000256" key="1">
    <source>
        <dbReference type="SAM" id="MobiDB-lite"/>
    </source>
</evidence>
<dbReference type="EMBL" id="ASPP01007111">
    <property type="protein sequence ID" value="ETO27677.1"/>
    <property type="molecule type" value="Genomic_DNA"/>
</dbReference>
<evidence type="ECO:0000313" key="2">
    <source>
        <dbReference type="EMBL" id="ETO27677.1"/>
    </source>
</evidence>
<reference evidence="2 3" key="1">
    <citation type="journal article" date="2013" name="Curr. Biol.">
        <title>The Genome of the Foraminiferan Reticulomyxa filosa.</title>
        <authorList>
            <person name="Glockner G."/>
            <person name="Hulsmann N."/>
            <person name="Schleicher M."/>
            <person name="Noegel A.A."/>
            <person name="Eichinger L."/>
            <person name="Gallinger C."/>
            <person name="Pawlowski J."/>
            <person name="Sierra R."/>
            <person name="Euteneuer U."/>
            <person name="Pillet L."/>
            <person name="Moustafa A."/>
            <person name="Platzer M."/>
            <person name="Groth M."/>
            <person name="Szafranski K."/>
            <person name="Schliwa M."/>
        </authorList>
    </citation>
    <scope>NUCLEOTIDE SEQUENCE [LARGE SCALE GENOMIC DNA]</scope>
</reference>
<name>X6NQN9_RETFI</name>
<comment type="caution">
    <text evidence="2">The sequence shown here is derived from an EMBL/GenBank/DDBJ whole genome shotgun (WGS) entry which is preliminary data.</text>
</comment>
<dbReference type="AlphaFoldDB" id="X6NQN9"/>
<accession>X6NQN9</accession>
<dbReference type="Proteomes" id="UP000023152">
    <property type="component" value="Unassembled WGS sequence"/>
</dbReference>
<evidence type="ECO:0000313" key="3">
    <source>
        <dbReference type="Proteomes" id="UP000023152"/>
    </source>
</evidence>
<proteinExistence type="predicted"/>